<dbReference type="FunFam" id="2.40.110.10:FF:000009">
    <property type="entry name" value="Acyl-CoA dehydrogenase"/>
    <property type="match status" value="1"/>
</dbReference>
<dbReference type="FunFam" id="1.10.540.10:FF:000002">
    <property type="entry name" value="Acyl-CoA dehydrogenase FadE19"/>
    <property type="match status" value="1"/>
</dbReference>
<evidence type="ECO:0000256" key="1">
    <source>
        <dbReference type="ARBA" id="ARBA00001974"/>
    </source>
</evidence>
<dbReference type="InterPro" id="IPR037069">
    <property type="entry name" value="AcylCoA_DH/ox_N_sf"/>
</dbReference>
<dbReference type="Proteomes" id="UP000315525">
    <property type="component" value="Unassembled WGS sequence"/>
</dbReference>
<evidence type="ECO:0000259" key="8">
    <source>
        <dbReference type="Pfam" id="PF02770"/>
    </source>
</evidence>
<dbReference type="SUPFAM" id="SSF56645">
    <property type="entry name" value="Acyl-CoA dehydrogenase NM domain-like"/>
    <property type="match status" value="1"/>
</dbReference>
<organism evidence="10 11">
    <name type="scientific">candidate division TA06 bacterium</name>
    <dbReference type="NCBI Taxonomy" id="2250710"/>
    <lineage>
        <taxon>Bacteria</taxon>
        <taxon>Bacteria division TA06</taxon>
    </lineage>
</organism>
<sequence>MLDKEHEDFRKWVRGFADKDIAPYASEIDSSEKPNLEVLKKLGEVGLMGVPLPEEYGGAGLDNLSYAIAIEEVSRVCGSTGLFLAAHISLGATPFHLFGNEEQKKKYLVPLAKGEIIGAFGLTEPGAGSDAGATRTTAVLDGNQWLINGTKCFITSGRLASVVVITAVTDKSKGKRGISSIIVEKDTPGFSYGKEEKKLGVRGTDTSELIFEDCRVPEENLLGKEGEGFKQFLTILNGGRISIGAMALGIAQGALENSVRYAQERIQFGKPIGELQAIQVMVADMATEVEAARWLLYHAAQLEDSQSKFVKEAAMAKLFASRIAVRTGLNAIQVHGGYGYMRDYPVERMFRDAKLTEIGEGTSQIQQLVIASELLR</sequence>
<dbReference type="InterPro" id="IPR046373">
    <property type="entry name" value="Acyl-CoA_Oxase/DH_mid-dom_sf"/>
</dbReference>
<evidence type="ECO:0000259" key="7">
    <source>
        <dbReference type="Pfam" id="PF00441"/>
    </source>
</evidence>
<evidence type="ECO:0000313" key="11">
    <source>
        <dbReference type="Proteomes" id="UP000315525"/>
    </source>
</evidence>
<dbReference type="InterPro" id="IPR006089">
    <property type="entry name" value="Acyl-CoA_DH_CS"/>
</dbReference>
<dbReference type="InterPro" id="IPR009075">
    <property type="entry name" value="AcylCo_DH/oxidase_C"/>
</dbReference>
<evidence type="ECO:0000256" key="3">
    <source>
        <dbReference type="ARBA" id="ARBA00022630"/>
    </source>
</evidence>
<dbReference type="Pfam" id="PF02770">
    <property type="entry name" value="Acyl-CoA_dh_M"/>
    <property type="match status" value="1"/>
</dbReference>
<dbReference type="GO" id="GO:0003995">
    <property type="term" value="F:acyl-CoA dehydrogenase activity"/>
    <property type="evidence" value="ECO:0007669"/>
    <property type="project" value="InterPro"/>
</dbReference>
<dbReference type="EMBL" id="SOJN01000041">
    <property type="protein sequence ID" value="TET46852.1"/>
    <property type="molecule type" value="Genomic_DNA"/>
</dbReference>
<evidence type="ECO:0000256" key="6">
    <source>
        <dbReference type="RuleBase" id="RU362125"/>
    </source>
</evidence>
<keyword evidence="5 6" id="KW-0560">Oxidoreductase</keyword>
<dbReference type="Gene3D" id="2.40.110.10">
    <property type="entry name" value="Butyryl-CoA Dehydrogenase, subunit A, domain 2"/>
    <property type="match status" value="1"/>
</dbReference>
<dbReference type="PROSITE" id="PS00072">
    <property type="entry name" value="ACYL_COA_DH_1"/>
    <property type="match status" value="1"/>
</dbReference>
<evidence type="ECO:0000256" key="5">
    <source>
        <dbReference type="ARBA" id="ARBA00023002"/>
    </source>
</evidence>
<reference evidence="10 11" key="1">
    <citation type="submission" date="2019-03" db="EMBL/GenBank/DDBJ databases">
        <title>Metabolic potential of uncultured bacteria and archaea associated with petroleum seepage in deep-sea sediments.</title>
        <authorList>
            <person name="Dong X."/>
            <person name="Hubert C."/>
        </authorList>
    </citation>
    <scope>NUCLEOTIDE SEQUENCE [LARGE SCALE GENOMIC DNA]</scope>
    <source>
        <strain evidence="10">E44_bin18</strain>
    </source>
</reference>
<evidence type="ECO:0000313" key="10">
    <source>
        <dbReference type="EMBL" id="TET46852.1"/>
    </source>
</evidence>
<proteinExistence type="inferred from homology"/>
<dbReference type="PANTHER" id="PTHR43884:SF12">
    <property type="entry name" value="ISOVALERYL-COA DEHYDROGENASE, MITOCHONDRIAL-RELATED"/>
    <property type="match status" value="1"/>
</dbReference>
<dbReference type="PROSITE" id="PS00073">
    <property type="entry name" value="ACYL_COA_DH_2"/>
    <property type="match status" value="1"/>
</dbReference>
<gene>
    <name evidence="10" type="ORF">E3J62_03090</name>
</gene>
<dbReference type="CDD" id="cd01158">
    <property type="entry name" value="SCAD_SBCAD"/>
    <property type="match status" value="1"/>
</dbReference>
<dbReference type="Gene3D" id="1.10.540.10">
    <property type="entry name" value="Acyl-CoA dehydrogenase/oxidase, N-terminal domain"/>
    <property type="match status" value="1"/>
</dbReference>
<protein>
    <submittedName>
        <fullName evidence="10">Acyl-CoA dehydrogenase</fullName>
    </submittedName>
</protein>
<dbReference type="InterPro" id="IPR006091">
    <property type="entry name" value="Acyl-CoA_Oxase/DH_mid-dom"/>
</dbReference>
<dbReference type="InterPro" id="IPR036250">
    <property type="entry name" value="AcylCo_DH-like_C"/>
</dbReference>
<comment type="similarity">
    <text evidence="2 6">Belongs to the acyl-CoA dehydrogenase family.</text>
</comment>
<keyword evidence="4 6" id="KW-0274">FAD</keyword>
<dbReference type="Pfam" id="PF00441">
    <property type="entry name" value="Acyl-CoA_dh_1"/>
    <property type="match status" value="1"/>
</dbReference>
<dbReference type="SUPFAM" id="SSF47203">
    <property type="entry name" value="Acyl-CoA dehydrogenase C-terminal domain-like"/>
    <property type="match status" value="1"/>
</dbReference>
<evidence type="ECO:0000256" key="4">
    <source>
        <dbReference type="ARBA" id="ARBA00022827"/>
    </source>
</evidence>
<keyword evidence="3 6" id="KW-0285">Flavoprotein</keyword>
<evidence type="ECO:0000259" key="9">
    <source>
        <dbReference type="Pfam" id="PF02771"/>
    </source>
</evidence>
<dbReference type="InterPro" id="IPR013786">
    <property type="entry name" value="AcylCoA_DH/ox_N"/>
</dbReference>
<evidence type="ECO:0000256" key="2">
    <source>
        <dbReference type="ARBA" id="ARBA00009347"/>
    </source>
</evidence>
<feature type="domain" description="Acyl-CoA dehydrogenase/oxidase C-terminal" evidence="7">
    <location>
        <begin position="226"/>
        <end position="374"/>
    </location>
</feature>
<dbReference type="GO" id="GO:0050660">
    <property type="term" value="F:flavin adenine dinucleotide binding"/>
    <property type="evidence" value="ECO:0007669"/>
    <property type="project" value="InterPro"/>
</dbReference>
<dbReference type="PIRSF" id="PIRSF016578">
    <property type="entry name" value="HsaA"/>
    <property type="match status" value="1"/>
</dbReference>
<dbReference type="Pfam" id="PF02771">
    <property type="entry name" value="Acyl-CoA_dh_N"/>
    <property type="match status" value="1"/>
</dbReference>
<dbReference type="AlphaFoldDB" id="A0A523UWD6"/>
<dbReference type="PANTHER" id="PTHR43884">
    <property type="entry name" value="ACYL-COA DEHYDROGENASE"/>
    <property type="match status" value="1"/>
</dbReference>
<feature type="domain" description="Acyl-CoA dehydrogenase/oxidase N-terminal" evidence="9">
    <location>
        <begin position="4"/>
        <end position="115"/>
    </location>
</feature>
<comment type="caution">
    <text evidence="10">The sequence shown here is derived from an EMBL/GenBank/DDBJ whole genome shotgun (WGS) entry which is preliminary data.</text>
</comment>
<name>A0A523UWD6_UNCT6</name>
<feature type="domain" description="Acyl-CoA oxidase/dehydrogenase middle" evidence="8">
    <location>
        <begin position="119"/>
        <end position="214"/>
    </location>
</feature>
<dbReference type="Gene3D" id="1.20.140.10">
    <property type="entry name" value="Butyryl-CoA Dehydrogenase, subunit A, domain 3"/>
    <property type="match status" value="1"/>
</dbReference>
<dbReference type="FunFam" id="1.20.140.10:FF:000004">
    <property type="entry name" value="Acyl-CoA dehydrogenase FadE25"/>
    <property type="match status" value="1"/>
</dbReference>
<accession>A0A523UWD6</accession>
<comment type="cofactor">
    <cofactor evidence="1 6">
        <name>FAD</name>
        <dbReference type="ChEBI" id="CHEBI:57692"/>
    </cofactor>
</comment>
<dbReference type="InterPro" id="IPR009100">
    <property type="entry name" value="AcylCoA_DH/oxidase_NM_dom_sf"/>
</dbReference>